<organism evidence="1 2">
    <name type="scientific">Tissierella praeacuta DSM 18095</name>
    <dbReference type="NCBI Taxonomy" id="1123404"/>
    <lineage>
        <taxon>Bacteria</taxon>
        <taxon>Bacillati</taxon>
        <taxon>Bacillota</taxon>
        <taxon>Tissierellia</taxon>
        <taxon>Tissierellales</taxon>
        <taxon>Tissierellaceae</taxon>
        <taxon>Tissierella</taxon>
    </lineage>
</organism>
<dbReference type="GeneID" id="90996446"/>
<name>A0A1M4TJM7_9FIRM</name>
<evidence type="ECO:0000313" key="1">
    <source>
        <dbReference type="EMBL" id="SHE44596.1"/>
    </source>
</evidence>
<protein>
    <submittedName>
        <fullName evidence="1">Uncharacterized protein</fullName>
    </submittedName>
</protein>
<dbReference type="AlphaFoldDB" id="A0A1M4TJM7"/>
<reference evidence="2" key="1">
    <citation type="submission" date="2016-11" db="EMBL/GenBank/DDBJ databases">
        <authorList>
            <person name="Varghese N."/>
            <person name="Submissions S."/>
        </authorList>
    </citation>
    <scope>NUCLEOTIDE SEQUENCE [LARGE SCALE GENOMIC DNA]</scope>
    <source>
        <strain evidence="2">DSM 18095</strain>
    </source>
</reference>
<dbReference type="Proteomes" id="UP000184114">
    <property type="component" value="Unassembled WGS sequence"/>
</dbReference>
<proteinExistence type="predicted"/>
<dbReference type="RefSeq" id="WP_072973171.1">
    <property type="nucleotide sequence ID" value="NZ_FQTY01000002.1"/>
</dbReference>
<gene>
    <name evidence="1" type="ORF">SAMN02745784_00707</name>
</gene>
<dbReference type="EMBL" id="FQTY01000002">
    <property type="protein sequence ID" value="SHE44596.1"/>
    <property type="molecule type" value="Genomic_DNA"/>
</dbReference>
<evidence type="ECO:0000313" key="2">
    <source>
        <dbReference type="Proteomes" id="UP000184114"/>
    </source>
</evidence>
<accession>A0A1M4TJM7</accession>
<sequence>MNKMTMKEAGRYANFLDRTIEELIYLSNYGMDSKIYSITEIHKKSASYKDALDETIEVEFEDDTEIDIPQLTLLLEDLFFEKAMLAESISEAKKSLKIKIDETKNMNLDSALEYAKLLRRFSETYLRPLANRKNKKTKEKRTGYAFNMEGNQTPYIYEAEVITTIIYNTIPLSEKIKTNNYLADRISEGIDMAMSLESVEFSPKFNYLDSCEDIINQYKKDF</sequence>
<keyword evidence="2" id="KW-1185">Reference proteome</keyword>